<evidence type="ECO:0000256" key="1">
    <source>
        <dbReference type="ARBA" id="ARBA00001966"/>
    </source>
</evidence>
<dbReference type="PROSITE" id="PS01278">
    <property type="entry name" value="MTTASE_RADICAL"/>
    <property type="match status" value="1"/>
</dbReference>
<dbReference type="EMBL" id="JMIY01000005">
    <property type="protein sequence ID" value="KCZ71469.1"/>
    <property type="molecule type" value="Genomic_DNA"/>
</dbReference>
<dbReference type="OrthoDB" id="2305at2157"/>
<dbReference type="GO" id="GO:0046872">
    <property type="term" value="F:metal ion binding"/>
    <property type="evidence" value="ECO:0007669"/>
    <property type="project" value="UniProtKB-KW"/>
</dbReference>
<evidence type="ECO:0000256" key="6">
    <source>
        <dbReference type="ARBA" id="ARBA00023014"/>
    </source>
</evidence>
<dbReference type="InterPro" id="IPR007197">
    <property type="entry name" value="rSAM"/>
</dbReference>
<dbReference type="InterPro" id="IPR006638">
    <property type="entry name" value="Elp3/MiaA/NifB-like_rSAM"/>
</dbReference>
<dbReference type="Pfam" id="PF04055">
    <property type="entry name" value="Radical_SAM"/>
    <property type="match status" value="1"/>
</dbReference>
<dbReference type="InterPro" id="IPR020612">
    <property type="entry name" value="Methylthiotransferase_CS"/>
</dbReference>
<keyword evidence="3" id="KW-0949">S-adenosyl-L-methionine</keyword>
<dbReference type="AlphaFoldDB" id="A0A062V6T9"/>
<evidence type="ECO:0000259" key="8">
    <source>
        <dbReference type="PROSITE" id="PS51918"/>
    </source>
</evidence>
<keyword evidence="2" id="KW-0004">4Fe-4S</keyword>
<evidence type="ECO:0000256" key="2">
    <source>
        <dbReference type="ARBA" id="ARBA00022485"/>
    </source>
</evidence>
<keyword evidence="5" id="KW-0408">Iron</keyword>
<dbReference type="InterPro" id="IPR023404">
    <property type="entry name" value="rSAM_horseshoe"/>
</dbReference>
<dbReference type="InterPro" id="IPR051198">
    <property type="entry name" value="BchE-like"/>
</dbReference>
<keyword evidence="6" id="KW-0411">Iron-sulfur</keyword>
<protein>
    <submittedName>
        <fullName evidence="9">B12-binding domain/radical SAM domain protein, MJ_1487 family</fullName>
    </submittedName>
</protein>
<dbReference type="CDD" id="cd02068">
    <property type="entry name" value="radical_SAM_B12_BD"/>
    <property type="match status" value="1"/>
</dbReference>
<reference evidence="9 10" key="1">
    <citation type="journal article" date="2013" name="Nature">
        <title>Anaerobic oxidation of methane coupled to nitrate reduction in a novel archaeal lineage.</title>
        <authorList>
            <person name="Haroon M.F."/>
            <person name="Hu S."/>
            <person name="Shi Y."/>
            <person name="Imelfort M."/>
            <person name="Keller J."/>
            <person name="Hugenholtz P."/>
            <person name="Yuan Z."/>
            <person name="Tyson G.W."/>
        </authorList>
    </citation>
    <scope>NUCLEOTIDE SEQUENCE [LARGE SCALE GENOMIC DNA]</scope>
    <source>
        <strain evidence="9 10">ANME-2d</strain>
    </source>
</reference>
<evidence type="ECO:0000256" key="3">
    <source>
        <dbReference type="ARBA" id="ARBA00022691"/>
    </source>
</evidence>
<dbReference type="PROSITE" id="PS51332">
    <property type="entry name" value="B12_BINDING"/>
    <property type="match status" value="1"/>
</dbReference>
<dbReference type="PROSITE" id="PS51918">
    <property type="entry name" value="RADICAL_SAM"/>
    <property type="match status" value="1"/>
</dbReference>
<dbReference type="PANTHER" id="PTHR43409">
    <property type="entry name" value="ANAEROBIC MAGNESIUM-PROTOPORPHYRIN IX MONOMETHYL ESTER CYCLASE-RELATED"/>
    <property type="match status" value="1"/>
</dbReference>
<evidence type="ECO:0000256" key="5">
    <source>
        <dbReference type="ARBA" id="ARBA00023004"/>
    </source>
</evidence>
<dbReference type="GO" id="GO:0051539">
    <property type="term" value="F:4 iron, 4 sulfur cluster binding"/>
    <property type="evidence" value="ECO:0007669"/>
    <property type="project" value="UniProtKB-KW"/>
</dbReference>
<feature type="domain" description="Radical SAM core" evidence="8">
    <location>
        <begin position="139"/>
        <end position="368"/>
    </location>
</feature>
<sequence length="369" mass="41470">MPISNINFRYFKHNMQSIAALMPLLPESNLVRRPCDGIMIYSFATTQAASIFREVEQSKTNSIFIAGGPHPSARPDETLEFFDYVVTGEGEETLPELIDVLQKGGEPSSIRGIAFKKEGSIIFTGKRDNIDLDRYPPFDPRMMHSSIEISRGCPFNCSYCQTPQLFGHRMRHRSIDVIARHAEFLRDIRFTSPNAFAYGSDGIHPRIEKIEALLSALPGRSIFFGTFPSEVRPEFINERLLELVSDHCANRTLSMGGQSGSQRILDSINRNHTVEDIIIGAERCLQHGFIPVVDFIFGLPYETEEDQLDTLRLIKWLTGKGAKVHSHYFMPLPGTALENTLPSPLSREVDRMMGELALHGKATGVWSKA</sequence>
<dbReference type="Pfam" id="PF02310">
    <property type="entry name" value="B12-binding"/>
    <property type="match status" value="1"/>
</dbReference>
<dbReference type="InterPro" id="IPR006158">
    <property type="entry name" value="Cobalamin-bd"/>
</dbReference>
<dbReference type="GO" id="GO:0003824">
    <property type="term" value="F:catalytic activity"/>
    <property type="evidence" value="ECO:0007669"/>
    <property type="project" value="InterPro"/>
</dbReference>
<evidence type="ECO:0000259" key="7">
    <source>
        <dbReference type="PROSITE" id="PS51332"/>
    </source>
</evidence>
<dbReference type="NCBIfam" id="TIGR04013">
    <property type="entry name" value="B12_SAM_MJ_1487"/>
    <property type="match status" value="1"/>
</dbReference>
<dbReference type="SMART" id="SM00729">
    <property type="entry name" value="Elp3"/>
    <property type="match status" value="1"/>
</dbReference>
<comment type="caution">
    <text evidence="9">The sequence shown here is derived from an EMBL/GenBank/DDBJ whole genome shotgun (WGS) entry which is preliminary data.</text>
</comment>
<feature type="domain" description="B12-binding" evidence="7">
    <location>
        <begin position="1"/>
        <end position="108"/>
    </location>
</feature>
<dbReference type="GO" id="GO:0031419">
    <property type="term" value="F:cobalamin binding"/>
    <property type="evidence" value="ECO:0007669"/>
    <property type="project" value="InterPro"/>
</dbReference>
<evidence type="ECO:0000313" key="9">
    <source>
        <dbReference type="EMBL" id="KCZ71469.1"/>
    </source>
</evidence>
<dbReference type="CDD" id="cd01335">
    <property type="entry name" value="Radical_SAM"/>
    <property type="match status" value="1"/>
</dbReference>
<accession>A0A062V6T9</accession>
<dbReference type="SUPFAM" id="SSF102114">
    <property type="entry name" value="Radical SAM enzymes"/>
    <property type="match status" value="1"/>
</dbReference>
<name>A0A062V6T9_9EURY</name>
<dbReference type="PANTHER" id="PTHR43409:SF17">
    <property type="entry name" value="METHYLTHIOTRANSFERASE MJ0865-RELATED"/>
    <property type="match status" value="1"/>
</dbReference>
<dbReference type="Gene3D" id="3.40.50.280">
    <property type="entry name" value="Cobalamin-binding domain"/>
    <property type="match status" value="1"/>
</dbReference>
<evidence type="ECO:0000256" key="4">
    <source>
        <dbReference type="ARBA" id="ARBA00022723"/>
    </source>
</evidence>
<dbReference type="PATRIC" id="fig|1392998.3.peg.2196"/>
<organism evidence="9 10">
    <name type="scientific">Candidatus Methanoperedens nitratireducens</name>
    <dbReference type="NCBI Taxonomy" id="1392998"/>
    <lineage>
        <taxon>Archaea</taxon>
        <taxon>Methanobacteriati</taxon>
        <taxon>Methanobacteriota</taxon>
        <taxon>Stenosarchaea group</taxon>
        <taxon>Methanomicrobia</taxon>
        <taxon>Methanosarcinales</taxon>
        <taxon>ANME-2 cluster</taxon>
        <taxon>Candidatus Methanoperedentaceae</taxon>
        <taxon>Candidatus Methanoperedens</taxon>
    </lineage>
</organism>
<comment type="cofactor">
    <cofactor evidence="1">
        <name>[4Fe-4S] cluster</name>
        <dbReference type="ChEBI" id="CHEBI:49883"/>
    </cofactor>
</comment>
<evidence type="ECO:0000313" key="10">
    <source>
        <dbReference type="Proteomes" id="UP000027153"/>
    </source>
</evidence>
<dbReference type="InterPro" id="IPR023980">
    <property type="entry name" value="CHP04013_B12-bd/rSAM"/>
</dbReference>
<dbReference type="Gene3D" id="3.80.30.20">
    <property type="entry name" value="tm_1862 like domain"/>
    <property type="match status" value="1"/>
</dbReference>
<dbReference type="SFLD" id="SFLDG01082">
    <property type="entry name" value="B12-binding_domain_containing"/>
    <property type="match status" value="1"/>
</dbReference>
<keyword evidence="10" id="KW-1185">Reference proteome</keyword>
<gene>
    <name evidence="9" type="ORF">ANME2D_02199</name>
</gene>
<keyword evidence="4" id="KW-0479">Metal-binding</keyword>
<dbReference type="RefSeq" id="WP_048091424.1">
    <property type="nucleotide sequence ID" value="NZ_JMIY01000005.1"/>
</dbReference>
<proteinExistence type="predicted"/>
<dbReference type="InterPro" id="IPR058240">
    <property type="entry name" value="rSAM_sf"/>
</dbReference>
<dbReference type="SFLD" id="SFLDS00029">
    <property type="entry name" value="Radical_SAM"/>
    <property type="match status" value="1"/>
</dbReference>
<dbReference type="Proteomes" id="UP000027153">
    <property type="component" value="Unassembled WGS sequence"/>
</dbReference>